<evidence type="ECO:0000256" key="2">
    <source>
        <dbReference type="ARBA" id="ARBA00022759"/>
    </source>
</evidence>
<dbReference type="GO" id="GO:0016787">
    <property type="term" value="F:hydrolase activity"/>
    <property type="evidence" value="ECO:0007669"/>
    <property type="project" value="UniProtKB-KW"/>
</dbReference>
<dbReference type="GO" id="GO:0004519">
    <property type="term" value="F:endonuclease activity"/>
    <property type="evidence" value="ECO:0007669"/>
    <property type="project" value="UniProtKB-KW"/>
</dbReference>
<dbReference type="RefSeq" id="WP_110251634.1">
    <property type="nucleotide sequence ID" value="NZ_QJJR01000009.1"/>
</dbReference>
<dbReference type="CDD" id="cd22355">
    <property type="entry name" value="Sau3AI_C"/>
    <property type="match status" value="1"/>
</dbReference>
<keyword evidence="6" id="KW-1185">Reference proteome</keyword>
<dbReference type="SMART" id="SM00927">
    <property type="entry name" value="MutH"/>
    <property type="match status" value="1"/>
</dbReference>
<gene>
    <name evidence="5" type="ORF">DES38_1093</name>
</gene>
<proteinExistence type="predicted"/>
<sequence length="490" mass="56443">MALHKFTRNKLDTILSNVVGKTLGETDVNNVFARTITHPKITGIAGDVVERSILGYPSDQDKNPDLIVDGIETELKTTGIRKPKRKSDLVFEAKEPMTITAVSPHSITEEEFETSSFWHKSEHLLLVYYHYDSPETVPAAEYANFLIKGYHFHEFSSEDKEILKNDWLIVRDFIQSLKDSYENPQDEYSRISSDLKKKLMLIDTAPKWPNRPRFRLKRATVSTIAQKHFGAKFEKLDETYSTFRNLDDELHRLTKQYKNKTVRELINKLGITININAGGDVSKSVTEQIIVKMFGGEAKKLSKIELFSKIGIIPKTIVQTVNGFRTEDMKLFQIDFEEWTNPDTLFEDSFVYNFFNGQQFLCIIFEEPSTDAKLLDNKFIGFKRLAIDESVLENDIKNVWEEIRDLVNNNKLIEEPVLDKKNNQRITPKTKIPMTAPNFPKAKDYNFFVRGSGTDALKKPLLLNGISMYSQYFWMKGDVAVSMLKGIDFI</sequence>
<keyword evidence="1" id="KW-0540">Nuclease</keyword>
<reference evidence="5 6" key="1">
    <citation type="submission" date="2018-05" db="EMBL/GenBank/DDBJ databases">
        <title>Genomic Encyclopedia of Type Strains, Phase IV (KMG-IV): sequencing the most valuable type-strain genomes for metagenomic binning, comparative biology and taxonomic classification.</title>
        <authorList>
            <person name="Goeker M."/>
        </authorList>
    </citation>
    <scope>NUCLEOTIDE SEQUENCE [LARGE SCALE GENOMIC DNA]</scope>
    <source>
        <strain evidence="5 6">DSM 22440</strain>
    </source>
</reference>
<dbReference type="Proteomes" id="UP000247922">
    <property type="component" value="Unassembled WGS sequence"/>
</dbReference>
<dbReference type="AlphaFoldDB" id="A0A2V3W620"/>
<dbReference type="SUPFAM" id="SSF52980">
    <property type="entry name" value="Restriction endonuclease-like"/>
    <property type="match status" value="2"/>
</dbReference>
<evidence type="ECO:0000313" key="5">
    <source>
        <dbReference type="EMBL" id="PXW89767.1"/>
    </source>
</evidence>
<protein>
    <submittedName>
        <fullName evidence="5">DNA mismatch repair MutH-like protein</fullName>
    </submittedName>
</protein>
<dbReference type="InterPro" id="IPR037057">
    <property type="entry name" value="DNA_rep_MutH/T2_RE_sf"/>
</dbReference>
<dbReference type="EMBL" id="QJJR01000009">
    <property type="protein sequence ID" value="PXW89767.1"/>
    <property type="molecule type" value="Genomic_DNA"/>
</dbReference>
<organism evidence="5 6">
    <name type="scientific">Streptohalobacillus salinus</name>
    <dbReference type="NCBI Taxonomy" id="621096"/>
    <lineage>
        <taxon>Bacteria</taxon>
        <taxon>Bacillati</taxon>
        <taxon>Bacillota</taxon>
        <taxon>Bacilli</taxon>
        <taxon>Bacillales</taxon>
        <taxon>Bacillaceae</taxon>
        <taxon>Streptohalobacillus</taxon>
    </lineage>
</organism>
<evidence type="ECO:0000259" key="4">
    <source>
        <dbReference type="SMART" id="SM00927"/>
    </source>
</evidence>
<name>A0A2V3W620_9BACI</name>
<keyword evidence="3" id="KW-0378">Hydrolase</keyword>
<feature type="domain" description="DNA mismatch repair MutH/Type II restriction enzyme Sau3AI" evidence="4">
    <location>
        <begin position="56"/>
        <end position="166"/>
    </location>
</feature>
<dbReference type="InterPro" id="IPR011337">
    <property type="entry name" value="DNA_rep_MutH/RE_typeII_Sau3AI"/>
</dbReference>
<accession>A0A2V3W620</accession>
<dbReference type="OrthoDB" id="3188707at2"/>
<evidence type="ECO:0000256" key="1">
    <source>
        <dbReference type="ARBA" id="ARBA00022722"/>
    </source>
</evidence>
<dbReference type="Gene3D" id="3.40.600.10">
    <property type="entry name" value="DNA mismatch repair MutH/Restriction endonuclease, type II"/>
    <property type="match status" value="2"/>
</dbReference>
<dbReference type="Pfam" id="PF02976">
    <property type="entry name" value="MutH"/>
    <property type="match status" value="1"/>
</dbReference>
<evidence type="ECO:0000313" key="6">
    <source>
        <dbReference type="Proteomes" id="UP000247922"/>
    </source>
</evidence>
<keyword evidence="2" id="KW-0255">Endonuclease</keyword>
<evidence type="ECO:0000256" key="3">
    <source>
        <dbReference type="ARBA" id="ARBA00022801"/>
    </source>
</evidence>
<comment type="caution">
    <text evidence="5">The sequence shown here is derived from an EMBL/GenBank/DDBJ whole genome shotgun (WGS) entry which is preliminary data.</text>
</comment>
<dbReference type="InterPro" id="IPR011335">
    <property type="entry name" value="Restrct_endonuc-II-like"/>
</dbReference>
<dbReference type="GO" id="GO:0003677">
    <property type="term" value="F:DNA binding"/>
    <property type="evidence" value="ECO:0007669"/>
    <property type="project" value="InterPro"/>
</dbReference>